<dbReference type="PANTHER" id="PTHR33204:SF29">
    <property type="entry name" value="TRANSCRIPTIONAL REGULATOR"/>
    <property type="match status" value="1"/>
</dbReference>
<keyword evidence="3" id="KW-0804">Transcription</keyword>
<dbReference type="AlphaFoldDB" id="A0A170YSA0"/>
<gene>
    <name evidence="5" type="ORF">PJIAN_1612</name>
</gene>
<dbReference type="Proteomes" id="UP000076586">
    <property type="component" value="Unassembled WGS sequence"/>
</dbReference>
<dbReference type="InterPro" id="IPR036390">
    <property type="entry name" value="WH_DNA-bd_sf"/>
</dbReference>
<dbReference type="PROSITE" id="PS51118">
    <property type="entry name" value="HTH_HXLR"/>
    <property type="match status" value="1"/>
</dbReference>
<dbReference type="RefSeq" id="WP_068701878.1">
    <property type="nucleotide sequence ID" value="NZ_BDCR01000001.1"/>
</dbReference>
<protein>
    <submittedName>
        <fullName evidence="5">DNA-binding transcriptional regulator, HxlR family</fullName>
    </submittedName>
</protein>
<dbReference type="GO" id="GO:0003677">
    <property type="term" value="F:DNA binding"/>
    <property type="evidence" value="ECO:0007669"/>
    <property type="project" value="UniProtKB-KW"/>
</dbReference>
<keyword evidence="6" id="KW-1185">Reference proteome</keyword>
<accession>A0A170YSA0</accession>
<evidence type="ECO:0000256" key="1">
    <source>
        <dbReference type="ARBA" id="ARBA00023015"/>
    </source>
</evidence>
<proteinExistence type="predicted"/>
<organism evidence="5 6">
    <name type="scientific">Paludibacter jiangxiensis</name>
    <dbReference type="NCBI Taxonomy" id="681398"/>
    <lineage>
        <taxon>Bacteria</taxon>
        <taxon>Pseudomonadati</taxon>
        <taxon>Bacteroidota</taxon>
        <taxon>Bacteroidia</taxon>
        <taxon>Bacteroidales</taxon>
        <taxon>Paludibacteraceae</taxon>
        <taxon>Paludibacter</taxon>
    </lineage>
</organism>
<sequence length="117" mass="13774">MDEIKKTEIICPSDVFLKIIKGKCKTTIIVLIEQGRNRFSEIKRTLPTISERMIAKQLMELEKDGIIVRKVFQEVPLHVEYFLTAYGESIYPIVRDMRKWGYEYLNHLDTQGNNESH</sequence>
<comment type="caution">
    <text evidence="5">The sequence shown here is derived from an EMBL/GenBank/DDBJ whole genome shotgun (WGS) entry which is preliminary data.</text>
</comment>
<evidence type="ECO:0000313" key="5">
    <source>
        <dbReference type="EMBL" id="GAT62022.1"/>
    </source>
</evidence>
<name>A0A170YSA0_9BACT</name>
<evidence type="ECO:0000256" key="3">
    <source>
        <dbReference type="ARBA" id="ARBA00023163"/>
    </source>
</evidence>
<evidence type="ECO:0000256" key="2">
    <source>
        <dbReference type="ARBA" id="ARBA00023125"/>
    </source>
</evidence>
<feature type="domain" description="HTH hxlR-type" evidence="4">
    <location>
        <begin position="11"/>
        <end position="109"/>
    </location>
</feature>
<evidence type="ECO:0000313" key="6">
    <source>
        <dbReference type="Proteomes" id="UP000076586"/>
    </source>
</evidence>
<dbReference type="EMBL" id="BDCR01000001">
    <property type="protein sequence ID" value="GAT62022.1"/>
    <property type="molecule type" value="Genomic_DNA"/>
</dbReference>
<keyword evidence="2 5" id="KW-0238">DNA-binding</keyword>
<reference evidence="6" key="1">
    <citation type="submission" date="2016-04" db="EMBL/GenBank/DDBJ databases">
        <title>Draft genome sequence of Paludibacter jiangxiensis strain NM7.</title>
        <authorList>
            <person name="Qiu Y."/>
            <person name="Matsuura N."/>
            <person name="Ohashi A."/>
            <person name="Tourlousse M.D."/>
            <person name="Sekiguchi Y."/>
        </authorList>
    </citation>
    <scope>NUCLEOTIDE SEQUENCE [LARGE SCALE GENOMIC DNA]</scope>
    <source>
        <strain evidence="6">NM7</strain>
    </source>
</reference>
<dbReference type="Pfam" id="PF01638">
    <property type="entry name" value="HxlR"/>
    <property type="match status" value="1"/>
</dbReference>
<evidence type="ECO:0000259" key="4">
    <source>
        <dbReference type="PROSITE" id="PS51118"/>
    </source>
</evidence>
<keyword evidence="1" id="KW-0805">Transcription regulation</keyword>
<dbReference type="InterPro" id="IPR036388">
    <property type="entry name" value="WH-like_DNA-bd_sf"/>
</dbReference>
<reference evidence="6" key="2">
    <citation type="journal article" date="2017" name="Genome Announc.">
        <title>Draft genome sequence of Paludibacter jiangxiensis NM7(T), a propionate-producing fermentative bacterium.</title>
        <authorList>
            <person name="Qiu Y.-L."/>
            <person name="Tourlousse D.M."/>
            <person name="Matsuura N."/>
            <person name="Ohashi A."/>
            <person name="Sekiguchi Y."/>
        </authorList>
    </citation>
    <scope>NUCLEOTIDE SEQUENCE [LARGE SCALE GENOMIC DNA]</scope>
    <source>
        <strain evidence="6">NM7</strain>
    </source>
</reference>
<dbReference type="OrthoDB" id="8231503at2"/>
<dbReference type="Gene3D" id="1.10.10.10">
    <property type="entry name" value="Winged helix-like DNA-binding domain superfamily/Winged helix DNA-binding domain"/>
    <property type="match status" value="1"/>
</dbReference>
<dbReference type="InterPro" id="IPR002577">
    <property type="entry name" value="HTH_HxlR"/>
</dbReference>
<dbReference type="SUPFAM" id="SSF46785">
    <property type="entry name" value="Winged helix' DNA-binding domain"/>
    <property type="match status" value="1"/>
</dbReference>
<dbReference type="PANTHER" id="PTHR33204">
    <property type="entry name" value="TRANSCRIPTIONAL REGULATOR, MARR FAMILY"/>
    <property type="match status" value="1"/>
</dbReference>